<dbReference type="PANTHER" id="PTHR23220:SF9">
    <property type="entry name" value="INTEGRIN ALPHA-6"/>
    <property type="match status" value="1"/>
</dbReference>
<dbReference type="Proteomes" id="UP000265140">
    <property type="component" value="Chromosome 3"/>
</dbReference>
<keyword evidence="7 13" id="KW-1133">Transmembrane helix</keyword>
<feature type="repeat" description="FG-GAP" evidence="12">
    <location>
        <begin position="247"/>
        <end position="303"/>
    </location>
</feature>
<sequence length="929" mass="102445">MKGQLIQVLSCLLLLFLLEMREISSFNLDTENVIIQKGDSGSLFGYSLAMHQQLNPVDKRKLLVGAPKAKALNGQKSKITGGLYDCDSTLSSSSCNRVQFDNSEDLQTESKENQWMGIVVSVCVCGHVCVCVCMCTCAHRYQQRKRVNSDDESRYILGRCYVLSQDLTIKQEPGDGGDWKLCEGRKAGHEQYGSCQQGISATFTQDPYYLVFGVPGAFNWKGVVRVENSSLLQLGIFDDGPYELGEDNPAEIPVPDNSYLGFSLDSGNAITKKDQLTIVAGAPRANHSGAVVLLKTVLSTNLLEKEYILEGEGLASSFGYDLTVVDLNADGWQDIVVGAPQYFEKDKKVGGAIYVYINKNGDWNMVKPTRIDGTEDSMFGLAVENLGDLNMDNYNEIAVGAPYTKEGGKVFIYHGSADGLITTPTQVLSGSAGTKLFGYSLAGNMDLDMNSYPDLAVGSLSDSVFENIKDKLRGISIQVNVGIENSKRKRRQVPGIPPILNPKPQKPVMVNFRKEGCGSDNVCQSKLKLQHRFCYKEPNTDEFSPLKVVQKDIALEITVTNENGDDAHEATLVASLQSTLTYSADYSAERQVICKANTNGSQAVCDLGNPFKRNSRVKLYIILSTAGIPLDTTDLEIDLQLGTTSVQDPVKVKAKAKVEIELQLSLTGLAKPSQVYFSGETKGESAMKTGDVGSPIEFEFRMINLGRALKMYGSSFLIINWPMKTIEGNWILYLMKINSQGLGQITCSPEKEINPLKLKEVGKHNSRKRRAINETNQSEGTISALQNKDRKSATLSCDKGAKCVEIRCPLHDLDSNAVILLRSQLWNSTFLKDYSELNYLEVIVTASLKVDGIAENMILKNTETQMKVTVFPERFMAQYGGTPWWPIVLAILLGLLMLGLLAFLLWKVRLKEHRYIYSIAVCSTLYLGP</sequence>
<dbReference type="Ensembl" id="ENSELUT00000095849.1">
    <property type="protein sequence ID" value="ENSELUP00000088976.1"/>
    <property type="gene ID" value="ENSELUG00000040444.1"/>
</dbReference>
<keyword evidence="8 13" id="KW-0401">Integrin</keyword>
<dbReference type="GO" id="GO:0005178">
    <property type="term" value="F:integrin binding"/>
    <property type="evidence" value="ECO:0007669"/>
    <property type="project" value="TreeGrafter"/>
</dbReference>
<dbReference type="InterPro" id="IPR048285">
    <property type="entry name" value="Integrin_alpha_Ig-like_2"/>
</dbReference>
<protein>
    <recommendedName>
        <fullName evidence="19">Integrin alpha-2 domain-containing protein</fullName>
    </recommendedName>
</protein>
<evidence type="ECO:0000256" key="10">
    <source>
        <dbReference type="ARBA" id="ARBA00023170"/>
    </source>
</evidence>
<organism evidence="17 18">
    <name type="scientific">Esox lucius</name>
    <name type="common">Northern pike</name>
    <dbReference type="NCBI Taxonomy" id="8010"/>
    <lineage>
        <taxon>Eukaryota</taxon>
        <taxon>Metazoa</taxon>
        <taxon>Chordata</taxon>
        <taxon>Craniata</taxon>
        <taxon>Vertebrata</taxon>
        <taxon>Euteleostomi</taxon>
        <taxon>Actinopterygii</taxon>
        <taxon>Neopterygii</taxon>
        <taxon>Teleostei</taxon>
        <taxon>Protacanthopterygii</taxon>
        <taxon>Esociformes</taxon>
        <taxon>Esocidae</taxon>
        <taxon>Esox</taxon>
    </lineage>
</organism>
<feature type="transmembrane region" description="Helical" evidence="13">
    <location>
        <begin position="884"/>
        <end position="906"/>
    </location>
</feature>
<dbReference type="InterPro" id="IPR000413">
    <property type="entry name" value="Integrin_alpha"/>
</dbReference>
<dbReference type="SMART" id="SM00191">
    <property type="entry name" value="Int_alpha"/>
    <property type="match status" value="5"/>
</dbReference>
<dbReference type="SUPFAM" id="SSF69318">
    <property type="entry name" value="Integrin alpha N-terminal domain"/>
    <property type="match status" value="1"/>
</dbReference>
<dbReference type="GO" id="GO:0050900">
    <property type="term" value="P:leukocyte migration"/>
    <property type="evidence" value="ECO:0007669"/>
    <property type="project" value="TreeGrafter"/>
</dbReference>
<evidence type="ECO:0000256" key="12">
    <source>
        <dbReference type="PROSITE-ProRule" id="PRU00803"/>
    </source>
</evidence>
<keyword evidence="6 13" id="KW-0130">Cell adhesion</keyword>
<dbReference type="GO" id="GO:0033627">
    <property type="term" value="P:cell adhesion mediated by integrin"/>
    <property type="evidence" value="ECO:0007669"/>
    <property type="project" value="TreeGrafter"/>
</dbReference>
<dbReference type="InterPro" id="IPR013519">
    <property type="entry name" value="Int_alpha_beta-p"/>
</dbReference>
<dbReference type="PRINTS" id="PR01185">
    <property type="entry name" value="INTEGRINA"/>
</dbReference>
<feature type="compositionally biased region" description="Polar residues" evidence="14">
    <location>
        <begin position="773"/>
        <end position="785"/>
    </location>
</feature>
<evidence type="ECO:0000256" key="13">
    <source>
        <dbReference type="RuleBase" id="RU003762"/>
    </source>
</evidence>
<keyword evidence="9 13" id="KW-0472">Membrane</keyword>
<dbReference type="GO" id="GO:0009897">
    <property type="term" value="C:external side of plasma membrane"/>
    <property type="evidence" value="ECO:0007669"/>
    <property type="project" value="TreeGrafter"/>
</dbReference>
<evidence type="ECO:0000256" key="3">
    <source>
        <dbReference type="ARBA" id="ARBA00022692"/>
    </source>
</evidence>
<reference evidence="17" key="2">
    <citation type="submission" date="2025-08" db="UniProtKB">
        <authorList>
            <consortium name="Ensembl"/>
        </authorList>
    </citation>
    <scope>IDENTIFICATION</scope>
</reference>
<evidence type="ECO:0000259" key="16">
    <source>
        <dbReference type="Pfam" id="PF20806"/>
    </source>
</evidence>
<proteinExistence type="inferred from homology"/>
<feature type="repeat" description="FG-GAP" evidence="12">
    <location>
        <begin position="304"/>
        <end position="365"/>
    </location>
</feature>
<dbReference type="AlphaFoldDB" id="A0AAY5KJQ6"/>
<keyword evidence="11" id="KW-0325">Glycoprotein</keyword>
<reference evidence="17 18" key="1">
    <citation type="submission" date="2020-02" db="EMBL/GenBank/DDBJ databases">
        <title>Esox lucius (northern pike) genome, fEsoLuc1, primary haplotype.</title>
        <authorList>
            <person name="Myers G."/>
            <person name="Karagic N."/>
            <person name="Meyer A."/>
            <person name="Pippel M."/>
            <person name="Reichard M."/>
            <person name="Winkler S."/>
            <person name="Tracey A."/>
            <person name="Sims Y."/>
            <person name="Howe K."/>
            <person name="Rhie A."/>
            <person name="Formenti G."/>
            <person name="Durbin R."/>
            <person name="Fedrigo O."/>
            <person name="Jarvis E.D."/>
        </authorList>
    </citation>
    <scope>NUCLEOTIDE SEQUENCE [LARGE SCALE GENOMIC DNA]</scope>
</reference>
<dbReference type="Gene3D" id="1.20.5.930">
    <property type="entry name" value="Bicelle-embedded integrin alpha(iib) transmembrane segment"/>
    <property type="match status" value="1"/>
</dbReference>
<evidence type="ECO:0000256" key="9">
    <source>
        <dbReference type="ARBA" id="ARBA00023136"/>
    </source>
</evidence>
<evidence type="ECO:0000256" key="7">
    <source>
        <dbReference type="ARBA" id="ARBA00022989"/>
    </source>
</evidence>
<evidence type="ECO:0000259" key="15">
    <source>
        <dbReference type="Pfam" id="PF20805"/>
    </source>
</evidence>
<dbReference type="Pfam" id="PF20806">
    <property type="entry name" value="Integrin_A_Ig_3"/>
    <property type="match status" value="1"/>
</dbReference>
<feature type="region of interest" description="Disordered" evidence="14">
    <location>
        <begin position="764"/>
        <end position="785"/>
    </location>
</feature>
<evidence type="ECO:0000256" key="1">
    <source>
        <dbReference type="ARBA" id="ARBA00004479"/>
    </source>
</evidence>
<evidence type="ECO:0000256" key="14">
    <source>
        <dbReference type="SAM" id="MobiDB-lite"/>
    </source>
</evidence>
<dbReference type="GO" id="GO:0098609">
    <property type="term" value="P:cell-cell adhesion"/>
    <property type="evidence" value="ECO:0007669"/>
    <property type="project" value="TreeGrafter"/>
</dbReference>
<evidence type="ECO:0000256" key="8">
    <source>
        <dbReference type="ARBA" id="ARBA00023037"/>
    </source>
</evidence>
<dbReference type="Gene3D" id="2.60.40.1510">
    <property type="entry name" value="ntegrin, alpha v. Chain A, domain 3"/>
    <property type="match status" value="1"/>
</dbReference>
<evidence type="ECO:0000256" key="6">
    <source>
        <dbReference type="ARBA" id="ARBA00022889"/>
    </source>
</evidence>
<feature type="signal peptide" evidence="13">
    <location>
        <begin position="1"/>
        <end position="25"/>
    </location>
</feature>
<name>A0AAY5KJQ6_ESOLU</name>
<dbReference type="Gene3D" id="2.60.40.1530">
    <property type="entry name" value="ntegrin, alpha v. Chain A, domain 4"/>
    <property type="match status" value="1"/>
</dbReference>
<keyword evidence="5" id="KW-0677">Repeat</keyword>
<evidence type="ECO:0000256" key="11">
    <source>
        <dbReference type="ARBA" id="ARBA00023180"/>
    </source>
</evidence>
<dbReference type="GO" id="GO:0007229">
    <property type="term" value="P:integrin-mediated signaling pathway"/>
    <property type="evidence" value="ECO:0007669"/>
    <property type="project" value="UniProtKB-KW"/>
</dbReference>
<dbReference type="InterPro" id="IPR013517">
    <property type="entry name" value="FG-GAP"/>
</dbReference>
<dbReference type="GO" id="GO:0007160">
    <property type="term" value="P:cell-matrix adhesion"/>
    <property type="evidence" value="ECO:0007669"/>
    <property type="project" value="TreeGrafter"/>
</dbReference>
<evidence type="ECO:0008006" key="19">
    <source>
        <dbReference type="Google" id="ProtNLM"/>
    </source>
</evidence>
<feature type="domain" description="Integrin alpha second immunoglobulin-like" evidence="15">
    <location>
        <begin position="517"/>
        <end position="659"/>
    </location>
</feature>
<dbReference type="GeneTree" id="ENSGT00940000155353"/>
<dbReference type="InterPro" id="IPR048286">
    <property type="entry name" value="Integrin_alpha_Ig-like_3"/>
</dbReference>
<evidence type="ECO:0000313" key="17">
    <source>
        <dbReference type="Ensembl" id="ENSELUP00000088976.1"/>
    </source>
</evidence>
<dbReference type="GO" id="GO:0008305">
    <property type="term" value="C:integrin complex"/>
    <property type="evidence" value="ECO:0007669"/>
    <property type="project" value="InterPro"/>
</dbReference>
<evidence type="ECO:0000256" key="5">
    <source>
        <dbReference type="ARBA" id="ARBA00022737"/>
    </source>
</evidence>
<keyword evidence="18" id="KW-1185">Reference proteome</keyword>
<dbReference type="Pfam" id="PF20805">
    <property type="entry name" value="Integrin_A_Ig_2"/>
    <property type="match status" value="1"/>
</dbReference>
<evidence type="ECO:0000313" key="18">
    <source>
        <dbReference type="Proteomes" id="UP000265140"/>
    </source>
</evidence>
<dbReference type="Gene3D" id="2.60.40.1460">
    <property type="entry name" value="Integrin domains. Chain A, domain 2"/>
    <property type="match status" value="1"/>
</dbReference>
<comment type="subcellular location">
    <subcellularLocation>
        <location evidence="1 13">Membrane</location>
        <topology evidence="1 13">Single-pass type I membrane protein</topology>
    </subcellularLocation>
</comment>
<dbReference type="Gene3D" id="2.130.10.130">
    <property type="entry name" value="Integrin alpha, N-terminal"/>
    <property type="match status" value="1"/>
</dbReference>
<evidence type="ECO:0000256" key="2">
    <source>
        <dbReference type="ARBA" id="ARBA00008054"/>
    </source>
</evidence>
<dbReference type="InterPro" id="IPR032695">
    <property type="entry name" value="Integrin_dom_sf"/>
</dbReference>
<feature type="repeat" description="FG-GAP" evidence="12">
    <location>
        <begin position="183"/>
        <end position="236"/>
    </location>
</feature>
<keyword evidence="3 13" id="KW-0812">Transmembrane</keyword>
<evidence type="ECO:0000256" key="4">
    <source>
        <dbReference type="ARBA" id="ARBA00022729"/>
    </source>
</evidence>
<dbReference type="SUPFAM" id="SSF69179">
    <property type="entry name" value="Integrin domains"/>
    <property type="match status" value="2"/>
</dbReference>
<keyword evidence="4 13" id="KW-0732">Signal</keyword>
<dbReference type="PROSITE" id="PS51470">
    <property type="entry name" value="FG_GAP"/>
    <property type="match status" value="5"/>
</dbReference>
<dbReference type="Pfam" id="PF01839">
    <property type="entry name" value="FG-GAP"/>
    <property type="match status" value="1"/>
</dbReference>
<feature type="repeat" description="FG-GAP" evidence="12">
    <location>
        <begin position="30"/>
        <end position="95"/>
    </location>
</feature>
<keyword evidence="10 13" id="KW-0675">Receptor</keyword>
<comment type="similarity">
    <text evidence="2 13">Belongs to the integrin alpha chain family.</text>
</comment>
<accession>A0AAY5KJQ6</accession>
<feature type="chain" id="PRO_5044046513" description="Integrin alpha-2 domain-containing protein" evidence="13">
    <location>
        <begin position="26"/>
        <end position="929"/>
    </location>
</feature>
<feature type="repeat" description="FG-GAP" evidence="12">
    <location>
        <begin position="366"/>
        <end position="422"/>
    </location>
</feature>
<dbReference type="PANTHER" id="PTHR23220">
    <property type="entry name" value="INTEGRIN ALPHA"/>
    <property type="match status" value="1"/>
</dbReference>
<feature type="domain" description="Integrin alpha third immunoglobulin-like" evidence="16">
    <location>
        <begin position="664"/>
        <end position="873"/>
    </location>
</feature>
<dbReference type="InterPro" id="IPR028994">
    <property type="entry name" value="Integrin_alpha_N"/>
</dbReference>
<reference evidence="17" key="3">
    <citation type="submission" date="2025-09" db="UniProtKB">
        <authorList>
            <consortium name="Ensembl"/>
        </authorList>
    </citation>
    <scope>IDENTIFICATION</scope>
</reference>